<dbReference type="SUPFAM" id="SSF103473">
    <property type="entry name" value="MFS general substrate transporter"/>
    <property type="match status" value="1"/>
</dbReference>
<dbReference type="InterPro" id="IPR011701">
    <property type="entry name" value="MFS"/>
</dbReference>
<evidence type="ECO:0000256" key="5">
    <source>
        <dbReference type="SAM" id="Phobius"/>
    </source>
</evidence>
<comment type="caution">
    <text evidence="7">The sequence shown here is derived from an EMBL/GenBank/DDBJ whole genome shotgun (WGS) entry which is preliminary data.</text>
</comment>
<dbReference type="PRINTS" id="PR01036">
    <property type="entry name" value="TCRTETB"/>
</dbReference>
<gene>
    <name evidence="7" type="ORF">DFH08DRAFT_152748</name>
</gene>
<feature type="transmembrane region" description="Helical" evidence="5">
    <location>
        <begin position="114"/>
        <end position="135"/>
    </location>
</feature>
<evidence type="ECO:0000256" key="1">
    <source>
        <dbReference type="ARBA" id="ARBA00004141"/>
    </source>
</evidence>
<dbReference type="PANTHER" id="PTHR23501">
    <property type="entry name" value="MAJOR FACILITATOR SUPERFAMILY"/>
    <property type="match status" value="1"/>
</dbReference>
<dbReference type="InterPro" id="IPR020846">
    <property type="entry name" value="MFS_dom"/>
</dbReference>
<dbReference type="GO" id="GO:0022857">
    <property type="term" value="F:transmembrane transporter activity"/>
    <property type="evidence" value="ECO:0007669"/>
    <property type="project" value="InterPro"/>
</dbReference>
<dbReference type="CDD" id="cd17502">
    <property type="entry name" value="MFS_Azr1_MDR_like"/>
    <property type="match status" value="1"/>
</dbReference>
<evidence type="ECO:0000313" key="8">
    <source>
        <dbReference type="Proteomes" id="UP001218218"/>
    </source>
</evidence>
<feature type="transmembrane region" description="Helical" evidence="5">
    <location>
        <begin position="89"/>
        <end position="108"/>
    </location>
</feature>
<feature type="transmembrane region" description="Helical" evidence="5">
    <location>
        <begin position="58"/>
        <end position="77"/>
    </location>
</feature>
<feature type="transmembrane region" description="Helical" evidence="5">
    <location>
        <begin position="332"/>
        <end position="350"/>
    </location>
</feature>
<evidence type="ECO:0000256" key="3">
    <source>
        <dbReference type="ARBA" id="ARBA00022989"/>
    </source>
</evidence>
<sequence length="537" mass="57314">MSLKAAETEPPQSTLLSGKRLVPVFGALLLAVLLVALDQTILATALPRIASDLNSFSLQAWVATSFVLAQSVFLLFFGQVLRIFPAKWVMLVTIFIFEIGSLVCALAQNMGSLIAGRTVSGAGAAGMFVAMLQVLSQATRLEDRPKYMGMLGVVFVLSSIVGPLIGGALTDHVTWRWCFYLNIPVGGLSMAIISVLLKPVLPLGADPTKRSWADLLHQARNIDWVAAVLAAGSVTSLGLALQWGGNTKPWDDKAVIITFVFAGAIAIAFVLWERYVGDAAMAPLEIFQSRSIYALFAYGFLNRFTQLIFAYYLPILYQVVRHHSATKSGIDILPMLVAGIVLLLISGLLVGKFGYYFPFLLAAPPCLAVGSGLLYTISATTSSAKLAGIQILLGASTGLGLQNSIVGVQVEFKDQPKLLAQAQSVSSFFQFLGGMVGLSVAEAVFSTELTRFLARYAPDAPAAIVRNSPTAIYADLPAALVPGVIRAYIESLRVVYILGVPAGAVSILVTLFIKNLKIVKEAPAPTTKADVEKSEKV</sequence>
<dbReference type="EMBL" id="JARIHO010000018">
    <property type="protein sequence ID" value="KAJ7347728.1"/>
    <property type="molecule type" value="Genomic_DNA"/>
</dbReference>
<feature type="transmembrane region" description="Helical" evidence="5">
    <location>
        <begin position="222"/>
        <end position="242"/>
    </location>
</feature>
<keyword evidence="2 5" id="KW-0812">Transmembrane</keyword>
<dbReference type="Proteomes" id="UP001218218">
    <property type="component" value="Unassembled WGS sequence"/>
</dbReference>
<dbReference type="InterPro" id="IPR036259">
    <property type="entry name" value="MFS_trans_sf"/>
</dbReference>
<protein>
    <submittedName>
        <fullName evidence="7">ABC transporter</fullName>
    </submittedName>
</protein>
<organism evidence="7 8">
    <name type="scientific">Mycena albidolilacea</name>
    <dbReference type="NCBI Taxonomy" id="1033008"/>
    <lineage>
        <taxon>Eukaryota</taxon>
        <taxon>Fungi</taxon>
        <taxon>Dikarya</taxon>
        <taxon>Basidiomycota</taxon>
        <taxon>Agaricomycotina</taxon>
        <taxon>Agaricomycetes</taxon>
        <taxon>Agaricomycetidae</taxon>
        <taxon>Agaricales</taxon>
        <taxon>Marasmiineae</taxon>
        <taxon>Mycenaceae</taxon>
        <taxon>Mycena</taxon>
    </lineage>
</organism>
<keyword evidence="3 5" id="KW-1133">Transmembrane helix</keyword>
<feature type="transmembrane region" description="Helical" evidence="5">
    <location>
        <begin position="495"/>
        <end position="513"/>
    </location>
</feature>
<dbReference type="PANTHER" id="PTHR23501:SF198">
    <property type="entry name" value="AZOLE RESISTANCE PROTEIN 1-RELATED"/>
    <property type="match status" value="1"/>
</dbReference>
<reference evidence="7" key="1">
    <citation type="submission" date="2023-03" db="EMBL/GenBank/DDBJ databases">
        <title>Massive genome expansion in bonnet fungi (Mycena s.s.) driven by repeated elements and novel gene families across ecological guilds.</title>
        <authorList>
            <consortium name="Lawrence Berkeley National Laboratory"/>
            <person name="Harder C.B."/>
            <person name="Miyauchi S."/>
            <person name="Viragh M."/>
            <person name="Kuo A."/>
            <person name="Thoen E."/>
            <person name="Andreopoulos B."/>
            <person name="Lu D."/>
            <person name="Skrede I."/>
            <person name="Drula E."/>
            <person name="Henrissat B."/>
            <person name="Morin E."/>
            <person name="Kohler A."/>
            <person name="Barry K."/>
            <person name="LaButti K."/>
            <person name="Morin E."/>
            <person name="Salamov A."/>
            <person name="Lipzen A."/>
            <person name="Mereny Z."/>
            <person name="Hegedus B."/>
            <person name="Baldrian P."/>
            <person name="Stursova M."/>
            <person name="Weitz H."/>
            <person name="Taylor A."/>
            <person name="Grigoriev I.V."/>
            <person name="Nagy L.G."/>
            <person name="Martin F."/>
            <person name="Kauserud H."/>
        </authorList>
    </citation>
    <scope>NUCLEOTIDE SEQUENCE</scope>
    <source>
        <strain evidence="7">CBHHK002</strain>
    </source>
</reference>
<dbReference type="Gene3D" id="1.20.1250.20">
    <property type="entry name" value="MFS general substrate transporter like domains"/>
    <property type="match status" value="1"/>
</dbReference>
<feature type="transmembrane region" description="Helical" evidence="5">
    <location>
        <begin position="357"/>
        <end position="377"/>
    </location>
</feature>
<name>A0AAD7A1L1_9AGAR</name>
<dbReference type="PROSITE" id="PS50850">
    <property type="entry name" value="MFS"/>
    <property type="match status" value="1"/>
</dbReference>
<evidence type="ECO:0000313" key="7">
    <source>
        <dbReference type="EMBL" id="KAJ7347728.1"/>
    </source>
</evidence>
<feature type="transmembrane region" description="Helical" evidence="5">
    <location>
        <begin position="254"/>
        <end position="272"/>
    </location>
</feature>
<evidence type="ECO:0000259" key="6">
    <source>
        <dbReference type="PROSITE" id="PS50850"/>
    </source>
</evidence>
<feature type="domain" description="Major facilitator superfamily (MFS) profile" evidence="6">
    <location>
        <begin position="24"/>
        <end position="517"/>
    </location>
</feature>
<feature type="transmembrane region" description="Helical" evidence="5">
    <location>
        <begin position="21"/>
        <end position="46"/>
    </location>
</feature>
<feature type="transmembrane region" description="Helical" evidence="5">
    <location>
        <begin position="147"/>
        <end position="169"/>
    </location>
</feature>
<feature type="transmembrane region" description="Helical" evidence="5">
    <location>
        <begin position="292"/>
        <end position="312"/>
    </location>
</feature>
<accession>A0AAD7A1L1</accession>
<dbReference type="GO" id="GO:0005886">
    <property type="term" value="C:plasma membrane"/>
    <property type="evidence" value="ECO:0007669"/>
    <property type="project" value="TreeGrafter"/>
</dbReference>
<evidence type="ECO:0000256" key="4">
    <source>
        <dbReference type="ARBA" id="ARBA00023136"/>
    </source>
</evidence>
<proteinExistence type="predicted"/>
<keyword evidence="4 5" id="KW-0472">Membrane</keyword>
<dbReference type="Gene3D" id="1.20.1720.10">
    <property type="entry name" value="Multidrug resistance protein D"/>
    <property type="match status" value="1"/>
</dbReference>
<keyword evidence="8" id="KW-1185">Reference proteome</keyword>
<feature type="transmembrane region" description="Helical" evidence="5">
    <location>
        <begin position="181"/>
        <end position="201"/>
    </location>
</feature>
<dbReference type="AlphaFoldDB" id="A0AAD7A1L1"/>
<comment type="subcellular location">
    <subcellularLocation>
        <location evidence="1">Membrane</location>
        <topology evidence="1">Multi-pass membrane protein</topology>
    </subcellularLocation>
</comment>
<dbReference type="Pfam" id="PF07690">
    <property type="entry name" value="MFS_1"/>
    <property type="match status" value="1"/>
</dbReference>
<evidence type="ECO:0000256" key="2">
    <source>
        <dbReference type="ARBA" id="ARBA00022692"/>
    </source>
</evidence>